<keyword evidence="2" id="KW-1185">Reference proteome</keyword>
<dbReference type="Proteomes" id="UP000649799">
    <property type="component" value="Unassembled WGS sequence"/>
</dbReference>
<protein>
    <submittedName>
        <fullName evidence="1">Uncharacterized protein</fullName>
    </submittedName>
</protein>
<proteinExistence type="predicted"/>
<sequence>MGLPKELTFDQVLQAGNTLAMEVSHLNKRIINYFRKRRDHSAMGIAHSKKSFYN</sequence>
<evidence type="ECO:0000313" key="1">
    <source>
        <dbReference type="EMBL" id="NHE59680.1"/>
    </source>
</evidence>
<reference evidence="1 2" key="1">
    <citation type="submission" date="2020-03" db="EMBL/GenBank/DDBJ databases">
        <title>Cyclobacterium plantarum sp. nov., a marine bacterium isolated from a coastal-marine wetland.</title>
        <authorList>
            <person name="Sanchez-Porro C."/>
            <person name="Ventosa A."/>
            <person name="Amoozegar M."/>
        </authorList>
    </citation>
    <scope>NUCLEOTIDE SEQUENCE [LARGE SCALE GENOMIC DNA]</scope>
    <source>
        <strain evidence="1 2">GBPx2</strain>
    </source>
</reference>
<name>A0ABX0HEC8_9BACT</name>
<accession>A0ABX0HEC8</accession>
<evidence type="ECO:0000313" key="2">
    <source>
        <dbReference type="Proteomes" id="UP000649799"/>
    </source>
</evidence>
<comment type="caution">
    <text evidence="1">The sequence shown here is derived from an EMBL/GenBank/DDBJ whole genome shotgun (WGS) entry which is preliminary data.</text>
</comment>
<organism evidence="1 2">
    <name type="scientific">Cyclobacterium plantarum</name>
    <dbReference type="NCBI Taxonomy" id="2716263"/>
    <lineage>
        <taxon>Bacteria</taxon>
        <taxon>Pseudomonadati</taxon>
        <taxon>Bacteroidota</taxon>
        <taxon>Cytophagia</taxon>
        <taxon>Cytophagales</taxon>
        <taxon>Cyclobacteriaceae</taxon>
        <taxon>Cyclobacterium</taxon>
    </lineage>
</organism>
<gene>
    <name evidence="1" type="ORF">G9Q97_22975</name>
</gene>
<dbReference type="EMBL" id="JAANYN010000016">
    <property type="protein sequence ID" value="NHE59680.1"/>
    <property type="molecule type" value="Genomic_DNA"/>
</dbReference>